<evidence type="ECO:0000313" key="1">
    <source>
        <dbReference type="EMBL" id="SNR86599.1"/>
    </source>
</evidence>
<gene>
    <name evidence="1" type="ORF">SAMN06272737_13315</name>
</gene>
<evidence type="ECO:0000313" key="2">
    <source>
        <dbReference type="Proteomes" id="UP000198403"/>
    </source>
</evidence>
<name>A0A238ZTQ2_9ACTN</name>
<proteinExistence type="predicted"/>
<dbReference type="AlphaFoldDB" id="A0A238ZTQ2"/>
<dbReference type="Proteomes" id="UP000198403">
    <property type="component" value="Unassembled WGS sequence"/>
</dbReference>
<accession>A0A238ZTQ2</accession>
<dbReference type="EMBL" id="FZNO01000033">
    <property type="protein sequence ID" value="SNR86599.1"/>
    <property type="molecule type" value="Genomic_DNA"/>
</dbReference>
<dbReference type="OrthoDB" id="3210164at2"/>
<organism evidence="1 2">
    <name type="scientific">Blastococcus mobilis</name>
    <dbReference type="NCBI Taxonomy" id="1938746"/>
    <lineage>
        <taxon>Bacteria</taxon>
        <taxon>Bacillati</taxon>
        <taxon>Actinomycetota</taxon>
        <taxon>Actinomycetes</taxon>
        <taxon>Geodermatophilales</taxon>
        <taxon>Geodermatophilaceae</taxon>
        <taxon>Blastococcus</taxon>
    </lineage>
</organism>
<sequence length="118" mass="12030">MSCTHHEHDFAALSAASTRVISAAGAASEGQLAHRAAVAQLPGNEPLTFPGDQGGFLGGEYGVTGGPDAFAAALRQVLTVAGWIPCRRGADHRAVRDDVCGNLLLQRSGGVSRPALGL</sequence>
<keyword evidence="2" id="KW-1185">Reference proteome</keyword>
<dbReference type="RefSeq" id="WP_089338580.1">
    <property type="nucleotide sequence ID" value="NZ_FZNO01000033.1"/>
</dbReference>
<protein>
    <submittedName>
        <fullName evidence="1">Uncharacterized protein</fullName>
    </submittedName>
</protein>
<reference evidence="1 2" key="1">
    <citation type="submission" date="2017-06" db="EMBL/GenBank/DDBJ databases">
        <authorList>
            <person name="Kim H.J."/>
            <person name="Triplett B.A."/>
        </authorList>
    </citation>
    <scope>NUCLEOTIDE SEQUENCE [LARGE SCALE GENOMIC DNA]</scope>
    <source>
        <strain evidence="1 2">DSM 44272</strain>
    </source>
</reference>